<dbReference type="eggNOG" id="KOG1347">
    <property type="taxonomic scope" value="Eukaryota"/>
</dbReference>
<keyword evidence="3" id="KW-0812">Transmembrane</keyword>
<dbReference type="GO" id="GO:0042910">
    <property type="term" value="F:xenobiotic transmembrane transporter activity"/>
    <property type="evidence" value="ECO:0007669"/>
    <property type="project" value="InterPro"/>
</dbReference>
<dbReference type="Proteomes" id="UP000029120">
    <property type="component" value="Chromosome 5"/>
</dbReference>
<dbReference type="AlphaFoldDB" id="A0A087GW29"/>
<feature type="region of interest" description="Disordered" evidence="2">
    <location>
        <begin position="1"/>
        <end position="26"/>
    </location>
</feature>
<dbReference type="GO" id="GO:0015297">
    <property type="term" value="F:antiporter activity"/>
    <property type="evidence" value="ECO:0007669"/>
    <property type="project" value="InterPro"/>
</dbReference>
<protein>
    <submittedName>
        <fullName evidence="4">Uncharacterized protein</fullName>
    </submittedName>
</protein>
<accession>A0A087GW29</accession>
<dbReference type="GO" id="GO:0016020">
    <property type="term" value="C:membrane"/>
    <property type="evidence" value="ECO:0007669"/>
    <property type="project" value="InterPro"/>
</dbReference>
<keyword evidence="3" id="KW-1133">Transmembrane helix</keyword>
<dbReference type="PANTHER" id="PTHR11206">
    <property type="entry name" value="MULTIDRUG RESISTANCE PROTEIN"/>
    <property type="match status" value="1"/>
</dbReference>
<feature type="transmembrane region" description="Helical" evidence="3">
    <location>
        <begin position="151"/>
        <end position="174"/>
    </location>
</feature>
<proteinExistence type="inferred from homology"/>
<feature type="transmembrane region" description="Helical" evidence="3">
    <location>
        <begin position="227"/>
        <end position="249"/>
    </location>
</feature>
<reference evidence="5" key="1">
    <citation type="journal article" date="2015" name="Nat. Plants">
        <title>Genome expansion of Arabis alpina linked with retrotransposition and reduced symmetric DNA methylation.</title>
        <authorList>
            <person name="Willing E.M."/>
            <person name="Rawat V."/>
            <person name="Mandakova T."/>
            <person name="Maumus F."/>
            <person name="James G.V."/>
            <person name="Nordstroem K.J."/>
            <person name="Becker C."/>
            <person name="Warthmann N."/>
            <person name="Chica C."/>
            <person name="Szarzynska B."/>
            <person name="Zytnicki M."/>
            <person name="Albani M.C."/>
            <person name="Kiefer C."/>
            <person name="Bergonzi S."/>
            <person name="Castaings L."/>
            <person name="Mateos J.L."/>
            <person name="Berns M.C."/>
            <person name="Bujdoso N."/>
            <person name="Piofczyk T."/>
            <person name="de Lorenzo L."/>
            <person name="Barrero-Sicilia C."/>
            <person name="Mateos I."/>
            <person name="Piednoel M."/>
            <person name="Hagmann J."/>
            <person name="Chen-Min-Tao R."/>
            <person name="Iglesias-Fernandez R."/>
            <person name="Schuster S.C."/>
            <person name="Alonso-Blanco C."/>
            <person name="Roudier F."/>
            <person name="Carbonero P."/>
            <person name="Paz-Ares J."/>
            <person name="Davis S.J."/>
            <person name="Pecinka A."/>
            <person name="Quesneville H."/>
            <person name="Colot V."/>
            <person name="Lysak M.A."/>
            <person name="Weigel D."/>
            <person name="Coupland G."/>
            <person name="Schneeberger K."/>
        </authorList>
    </citation>
    <scope>NUCLEOTIDE SEQUENCE [LARGE SCALE GENOMIC DNA]</scope>
    <source>
        <strain evidence="5">cv. Pajares</strain>
    </source>
</reference>
<feature type="compositionally biased region" description="Basic and acidic residues" evidence="2">
    <location>
        <begin position="9"/>
        <end position="25"/>
    </location>
</feature>
<dbReference type="Pfam" id="PF01554">
    <property type="entry name" value="MatE"/>
    <property type="match status" value="1"/>
</dbReference>
<sequence length="320" mass="34423">MENGFSSVPKEKEEEGEDHRNEKSTEQMSYLSTKMIKKVSYMAAPMVAVAISQYLLQVIAMVMAGHLDELSLSSVAIATCLTNVTGFSLLVRSSSSSSSSSLSFSDFGWLVWIGSLATLSLHYVLVNAIGAAASTHVSNELGAGKPKAARAAAISALSLAAIDATIVSLTLYSFRRNWSNIFSNESEVVHYGTQMTPILCLSIVADSFLAVLSGVARGTGWQHIGAYANIGSFYMAGIPVGSILCFVVKLRGKGLWIGIFIGSSLQVIILALVTFFTNWEQEATKARDRVIEMTPQSNQVTESIEKDDVEALVEDISENV</sequence>
<evidence type="ECO:0000256" key="3">
    <source>
        <dbReference type="SAM" id="Phobius"/>
    </source>
</evidence>
<name>A0A087GW29_ARAAL</name>
<organism evidence="4 5">
    <name type="scientific">Arabis alpina</name>
    <name type="common">Alpine rock-cress</name>
    <dbReference type="NCBI Taxonomy" id="50452"/>
    <lineage>
        <taxon>Eukaryota</taxon>
        <taxon>Viridiplantae</taxon>
        <taxon>Streptophyta</taxon>
        <taxon>Embryophyta</taxon>
        <taxon>Tracheophyta</taxon>
        <taxon>Spermatophyta</taxon>
        <taxon>Magnoliopsida</taxon>
        <taxon>eudicotyledons</taxon>
        <taxon>Gunneridae</taxon>
        <taxon>Pentapetalae</taxon>
        <taxon>rosids</taxon>
        <taxon>malvids</taxon>
        <taxon>Brassicales</taxon>
        <taxon>Brassicaceae</taxon>
        <taxon>Arabideae</taxon>
        <taxon>Arabis</taxon>
    </lineage>
</organism>
<evidence type="ECO:0000256" key="1">
    <source>
        <dbReference type="ARBA" id="ARBA00010199"/>
    </source>
</evidence>
<evidence type="ECO:0000313" key="4">
    <source>
        <dbReference type="EMBL" id="KFK34081.1"/>
    </source>
</evidence>
<dbReference type="InterPro" id="IPR002528">
    <property type="entry name" value="MATE_fam"/>
</dbReference>
<feature type="transmembrane region" description="Helical" evidence="3">
    <location>
        <begin position="109"/>
        <end position="130"/>
    </location>
</feature>
<keyword evidence="5" id="KW-1185">Reference proteome</keyword>
<dbReference type="EMBL" id="CM002873">
    <property type="protein sequence ID" value="KFK34081.1"/>
    <property type="molecule type" value="Genomic_DNA"/>
</dbReference>
<feature type="transmembrane region" description="Helical" evidence="3">
    <location>
        <begin position="255"/>
        <end position="279"/>
    </location>
</feature>
<keyword evidence="3" id="KW-0472">Membrane</keyword>
<feature type="transmembrane region" description="Helical" evidence="3">
    <location>
        <begin position="39"/>
        <end position="63"/>
    </location>
</feature>
<comment type="similarity">
    <text evidence="1">Belongs to the multi antimicrobial extrusion (MATE) (TC 2.A.66.1) family.</text>
</comment>
<dbReference type="OMA" id="AMAPLLC"/>
<evidence type="ECO:0000256" key="2">
    <source>
        <dbReference type="SAM" id="MobiDB-lite"/>
    </source>
</evidence>
<evidence type="ECO:0000313" key="5">
    <source>
        <dbReference type="Proteomes" id="UP000029120"/>
    </source>
</evidence>
<feature type="transmembrane region" description="Helical" evidence="3">
    <location>
        <begin position="194"/>
        <end position="215"/>
    </location>
</feature>
<gene>
    <name evidence="4" type="ordered locus">AALP_Aa5g099800</name>
</gene>
<dbReference type="Gramene" id="KFK34081">
    <property type="protein sequence ID" value="KFK34081"/>
    <property type="gene ID" value="AALP_AA5G099800"/>
</dbReference>
<dbReference type="OrthoDB" id="2126698at2759"/>